<accession>A0AAN7Z4T3</accession>
<dbReference type="AlphaFoldDB" id="A0AAN7Z4T3"/>
<dbReference type="EMBL" id="JAWHQM010000090">
    <property type="protein sequence ID" value="KAK5637070.1"/>
    <property type="molecule type" value="Genomic_DNA"/>
</dbReference>
<protein>
    <submittedName>
        <fullName evidence="2">Uncharacterized protein</fullName>
    </submittedName>
</protein>
<comment type="caution">
    <text evidence="2">The sequence shown here is derived from an EMBL/GenBank/DDBJ whole genome shotgun (WGS) entry which is preliminary data.</text>
</comment>
<dbReference type="Proteomes" id="UP001305414">
    <property type="component" value="Unassembled WGS sequence"/>
</dbReference>
<gene>
    <name evidence="2" type="ORF">RRF57_012782</name>
</gene>
<feature type="compositionally biased region" description="Basic and acidic residues" evidence="1">
    <location>
        <begin position="51"/>
        <end position="62"/>
    </location>
</feature>
<organism evidence="2 3">
    <name type="scientific">Xylaria bambusicola</name>
    <dbReference type="NCBI Taxonomy" id="326684"/>
    <lineage>
        <taxon>Eukaryota</taxon>
        <taxon>Fungi</taxon>
        <taxon>Dikarya</taxon>
        <taxon>Ascomycota</taxon>
        <taxon>Pezizomycotina</taxon>
        <taxon>Sordariomycetes</taxon>
        <taxon>Xylariomycetidae</taxon>
        <taxon>Xylariales</taxon>
        <taxon>Xylariaceae</taxon>
        <taxon>Xylaria</taxon>
    </lineage>
</organism>
<keyword evidence="3" id="KW-1185">Reference proteome</keyword>
<evidence type="ECO:0000313" key="3">
    <source>
        <dbReference type="Proteomes" id="UP001305414"/>
    </source>
</evidence>
<proteinExistence type="predicted"/>
<sequence>MTTQHGRGGGVDTKRCARLAVPDDDDEGYDVVLAGRESNDVAPTKGLGFKSRAEGLGREKEE</sequence>
<reference evidence="2 3" key="1">
    <citation type="submission" date="2023-10" db="EMBL/GenBank/DDBJ databases">
        <title>Draft genome sequence of Xylaria bambusicola isolate GMP-LS, the root and basal stem rot pathogen of sugarcane in Indonesia.</title>
        <authorList>
            <person name="Selvaraj P."/>
            <person name="Muralishankar V."/>
            <person name="Muruganantham S."/>
            <person name="Sp S."/>
            <person name="Haryani S."/>
            <person name="Lau K.J.X."/>
            <person name="Naqvi N.I."/>
        </authorList>
    </citation>
    <scope>NUCLEOTIDE SEQUENCE [LARGE SCALE GENOMIC DNA]</scope>
    <source>
        <strain evidence="2">GMP-LS</strain>
    </source>
</reference>
<feature type="region of interest" description="Disordered" evidence="1">
    <location>
        <begin position="40"/>
        <end position="62"/>
    </location>
</feature>
<evidence type="ECO:0000256" key="1">
    <source>
        <dbReference type="SAM" id="MobiDB-lite"/>
    </source>
</evidence>
<name>A0AAN7Z4T3_9PEZI</name>
<evidence type="ECO:0000313" key="2">
    <source>
        <dbReference type="EMBL" id="KAK5637070.1"/>
    </source>
</evidence>